<organism evidence="1 2">
    <name type="scientific">Haemophilus influenzae</name>
    <dbReference type="NCBI Taxonomy" id="727"/>
    <lineage>
        <taxon>Bacteria</taxon>
        <taxon>Pseudomonadati</taxon>
        <taxon>Pseudomonadota</taxon>
        <taxon>Gammaproteobacteria</taxon>
        <taxon>Pasteurellales</taxon>
        <taxon>Pasteurellaceae</taxon>
        <taxon>Haemophilus</taxon>
    </lineage>
</organism>
<comment type="caution">
    <text evidence="1">The sequence shown here is derived from an EMBL/GenBank/DDBJ whole genome shotgun (WGS) entry which is preliminary data.</text>
</comment>
<dbReference type="Proteomes" id="UP000050700">
    <property type="component" value="Unassembled WGS sequence"/>
</dbReference>
<name>A0A158SWH5_HAEIF</name>
<protein>
    <submittedName>
        <fullName evidence="1">Uncharacterized protein</fullName>
    </submittedName>
</protein>
<sequence length="52" mass="6105">MLNKHKLVRIQPIRKILFYAKGFTLIVVELTIDVKDKTEKKIVIKVTKAPWV</sequence>
<evidence type="ECO:0000313" key="1">
    <source>
        <dbReference type="EMBL" id="KIS35219.1"/>
    </source>
</evidence>
<gene>
    <name evidence="1" type="ORF">NTHI1209_00823</name>
</gene>
<evidence type="ECO:0000313" key="2">
    <source>
        <dbReference type="Proteomes" id="UP000050700"/>
    </source>
</evidence>
<reference evidence="1 2" key="1">
    <citation type="submission" date="2014-05" db="EMBL/GenBank/DDBJ databases">
        <title>Methylome analysis of the phasevarions of Haemophilus influenzae.</title>
        <authorList>
            <person name="Atack J.M."/>
            <person name="Fox K.L."/>
            <person name="Power P.M."/>
            <person name="Clark T."/>
            <person name="Jurcisek J."/>
            <person name="Korlach J."/>
            <person name="Bakaletz L.O."/>
            <person name="Jennings M.P."/>
        </authorList>
    </citation>
    <scope>NUCLEOTIDE SEQUENCE [LARGE SCALE GENOMIC DNA]</scope>
    <source>
        <strain evidence="1 2">1209</strain>
    </source>
</reference>
<accession>A0A158SWH5</accession>
<proteinExistence type="predicted"/>
<dbReference type="PATRIC" id="fig|727.582.peg.755"/>
<dbReference type="EMBL" id="JMQP01000002">
    <property type="protein sequence ID" value="KIS35219.1"/>
    <property type="molecule type" value="Genomic_DNA"/>
</dbReference>
<dbReference type="AlphaFoldDB" id="A0A158SWH5"/>